<feature type="coiled-coil region" evidence="1">
    <location>
        <begin position="77"/>
        <end position="110"/>
    </location>
</feature>
<name>A0A0W0YGV8_9GAMM</name>
<dbReference type="PATRIC" id="fig|28087.4.peg.2368"/>
<evidence type="ECO:0000313" key="3">
    <source>
        <dbReference type="EMBL" id="KTD56066.1"/>
    </source>
</evidence>
<dbReference type="RefSeq" id="WP_027270339.1">
    <property type="nucleotide sequence ID" value="NZ_CAAAJE010000006.1"/>
</dbReference>
<feature type="signal peptide" evidence="2">
    <location>
        <begin position="1"/>
        <end position="19"/>
    </location>
</feature>
<dbReference type="OrthoDB" id="5647842at2"/>
<proteinExistence type="predicted"/>
<accession>A0A0W0YGV8</accession>
<organism evidence="3 4">
    <name type="scientific">Legionella sainthelensi</name>
    <dbReference type="NCBI Taxonomy" id="28087"/>
    <lineage>
        <taxon>Bacteria</taxon>
        <taxon>Pseudomonadati</taxon>
        <taxon>Pseudomonadota</taxon>
        <taxon>Gammaproteobacteria</taxon>
        <taxon>Legionellales</taxon>
        <taxon>Legionellaceae</taxon>
        <taxon>Legionella</taxon>
    </lineage>
</organism>
<reference evidence="3 4" key="1">
    <citation type="submission" date="2015-11" db="EMBL/GenBank/DDBJ databases">
        <title>Genomic analysis of 38 Legionella species identifies large and diverse effector repertoires.</title>
        <authorList>
            <person name="Burstein D."/>
            <person name="Amaro F."/>
            <person name="Zusman T."/>
            <person name="Lifshitz Z."/>
            <person name="Cohen O."/>
            <person name="Gilbert J.A."/>
            <person name="Pupko T."/>
            <person name="Shuman H.A."/>
            <person name="Segal G."/>
        </authorList>
    </citation>
    <scope>NUCLEOTIDE SEQUENCE [LARGE SCALE GENOMIC DNA]</scope>
    <source>
        <strain evidence="3 4">Mt.St.Helens-4</strain>
    </source>
</reference>
<dbReference type="STRING" id="28087.Lsai_2196"/>
<feature type="chain" id="PRO_5006917624" evidence="2">
    <location>
        <begin position="20"/>
        <end position="126"/>
    </location>
</feature>
<evidence type="ECO:0000256" key="1">
    <source>
        <dbReference type="SAM" id="Coils"/>
    </source>
</evidence>
<dbReference type="Proteomes" id="UP000054621">
    <property type="component" value="Unassembled WGS sequence"/>
</dbReference>
<keyword evidence="1" id="KW-0175">Coiled coil</keyword>
<keyword evidence="3" id="KW-0540">Nuclease</keyword>
<keyword evidence="3" id="KW-0378">Hydrolase</keyword>
<keyword evidence="2" id="KW-0732">Signal</keyword>
<evidence type="ECO:0000313" key="4">
    <source>
        <dbReference type="Proteomes" id="UP000054621"/>
    </source>
</evidence>
<dbReference type="AlphaFoldDB" id="A0A0W0YGV8"/>
<dbReference type="PROSITE" id="PS51257">
    <property type="entry name" value="PROKAR_LIPOPROTEIN"/>
    <property type="match status" value="1"/>
</dbReference>
<keyword evidence="3" id="KW-0255">Endonuclease</keyword>
<comment type="caution">
    <text evidence="3">The sequence shown here is derived from an EMBL/GenBank/DDBJ whole genome shotgun (WGS) entry which is preliminary data.</text>
</comment>
<dbReference type="eggNOG" id="ENOG5031E6K">
    <property type="taxonomic scope" value="Bacteria"/>
</dbReference>
<dbReference type="EMBL" id="LNYV01000034">
    <property type="protein sequence ID" value="KTD56066.1"/>
    <property type="molecule type" value="Genomic_DNA"/>
</dbReference>
<dbReference type="GO" id="GO:0004519">
    <property type="term" value="F:endonuclease activity"/>
    <property type="evidence" value="ECO:0007669"/>
    <property type="project" value="UniProtKB-KW"/>
</dbReference>
<protein>
    <submittedName>
        <fullName evidence="3">Secreted endonuclease</fullName>
    </submittedName>
</protein>
<gene>
    <name evidence="3" type="ORF">Lsai_2196</name>
</gene>
<evidence type="ECO:0000256" key="2">
    <source>
        <dbReference type="SAM" id="SignalP"/>
    </source>
</evidence>
<sequence length="126" mass="14297">MNKCWVALLITLGLASCSAKNEYYYQTHPDELQQALKACPERQPQGLTCEQLETLATRMNELAYKLQMSPQGFGQKIIALQEAIAKEQSQLETEQNNENLEASLVKKKQDLADHLAVVRWFESPKS</sequence>